<dbReference type="EMBL" id="CP045571">
    <property type="protein sequence ID" value="QFX96992.1"/>
    <property type="molecule type" value="Genomic_DNA"/>
</dbReference>
<sequence length="50" mass="5495">MQAILQATPDPIKILLVFVRPDRTIQSYATPLPGGGLRYLEPGDPFLEGE</sequence>
<evidence type="ECO:0000313" key="1">
    <source>
        <dbReference type="EMBL" id="QFX96992.1"/>
    </source>
</evidence>
<dbReference type="AlphaFoldDB" id="A0A5P9XT07"/>
<name>A0A5P9XT07_ACITH</name>
<accession>A0A5P9XT07</accession>
<reference evidence="1 2" key="1">
    <citation type="submission" date="2019-10" db="EMBL/GenBank/DDBJ databases">
        <authorList>
            <person name="Wang R."/>
        </authorList>
    </citation>
    <scope>NUCLEOTIDE SEQUENCE [LARGE SCALE GENOMIC DNA]</scope>
    <source>
        <strain evidence="1 2">ATCC 19377</strain>
    </source>
</reference>
<protein>
    <submittedName>
        <fullName evidence="1">Uncharacterized protein</fullName>
    </submittedName>
</protein>
<gene>
    <name evidence="1" type="ORF">GCD22_02853</name>
</gene>
<organism evidence="1 2">
    <name type="scientific">Acidithiobacillus thiooxidans ATCC 19377</name>
    <dbReference type="NCBI Taxonomy" id="637390"/>
    <lineage>
        <taxon>Bacteria</taxon>
        <taxon>Pseudomonadati</taxon>
        <taxon>Pseudomonadota</taxon>
        <taxon>Acidithiobacillia</taxon>
        <taxon>Acidithiobacillales</taxon>
        <taxon>Acidithiobacillaceae</taxon>
        <taxon>Acidithiobacillus</taxon>
    </lineage>
</organism>
<dbReference type="Proteomes" id="UP000363590">
    <property type="component" value="Chromosome"/>
</dbReference>
<proteinExistence type="predicted"/>
<dbReference type="KEGG" id="atx:GCD22_02853"/>
<evidence type="ECO:0000313" key="2">
    <source>
        <dbReference type="Proteomes" id="UP000363590"/>
    </source>
</evidence>